<dbReference type="SUPFAM" id="SSF53474">
    <property type="entry name" value="alpha/beta-Hydrolases"/>
    <property type="match status" value="1"/>
</dbReference>
<sequence>MKKGGGRRETTGLLGLALHMTTIPRKAWTVAAAAALSLAVAAPAAAGPTGITADRTTAATAGHTDASDGALKRFHEQPLHWQSCALGPDDELGKALDESGARCADVTVPLDYSDPEGRTITVAVARREATADAGRRLGPLLLNGGGPGGTGIDMILPGGGASEVADRFDLIGMDPRFVGRSTPLDCEWPVGSWIEAPGKSRADFRRSAARMRDLAERCARTEGDVMPHATTRNTARDMDVIRAALGAERISYLGYSYGTYLGQVYTQLFPGRTDRVVLDGVIDPADYSPRLLQGTAEANEKALRDWAQWAAERDSEWGLGASRKEVLATVHRIVRASAKKPLRIGETYRVDHHTVPVLLFILLSSDRDEARAALAGSVQVMAEAAERKPVEPTPVLDEVLNFTVTGAASHYGSVQAAIVCGDVAAPRDLNVYWRDIQRSRAKAPLFGPLTNNVSPCAFGPSPVEKPTVIDNDIPALLVSATGDTRTVHPGALAVRDMWPSSRLITLEGANHHGVYGEYGSECVDGQVEDYLISGELPDRDTVCPA</sequence>
<evidence type="ECO:0000256" key="1">
    <source>
        <dbReference type="ARBA" id="ARBA00010088"/>
    </source>
</evidence>
<dbReference type="PANTHER" id="PTHR43248">
    <property type="entry name" value="2-SUCCINYL-6-HYDROXY-2,4-CYCLOHEXADIENE-1-CARBOXYLATE SYNTHASE"/>
    <property type="match status" value="1"/>
</dbReference>
<dbReference type="EMBL" id="BAAAMJ010000015">
    <property type="protein sequence ID" value="GAA1908396.1"/>
    <property type="molecule type" value="Genomic_DNA"/>
</dbReference>
<accession>A0ABN2NZU2</accession>
<dbReference type="InterPro" id="IPR000073">
    <property type="entry name" value="AB_hydrolase_1"/>
</dbReference>
<feature type="domain" description="AB hydrolase-1" evidence="5">
    <location>
        <begin position="139"/>
        <end position="313"/>
    </location>
</feature>
<comment type="similarity">
    <text evidence="1">Belongs to the peptidase S33 family.</text>
</comment>
<reference evidence="7 8" key="1">
    <citation type="journal article" date="2019" name="Int. J. Syst. Evol. Microbiol.">
        <title>The Global Catalogue of Microorganisms (GCM) 10K type strain sequencing project: providing services to taxonomists for standard genome sequencing and annotation.</title>
        <authorList>
            <consortium name="The Broad Institute Genomics Platform"/>
            <consortium name="The Broad Institute Genome Sequencing Center for Infectious Disease"/>
            <person name="Wu L."/>
            <person name="Ma J."/>
        </authorList>
    </citation>
    <scope>NUCLEOTIDE SEQUENCE [LARGE SCALE GENOMIC DNA]</scope>
    <source>
        <strain evidence="7 8">JCM 13581</strain>
    </source>
</reference>
<dbReference type="InterPro" id="IPR013595">
    <property type="entry name" value="Pept_S33_TAP-like_C"/>
</dbReference>
<keyword evidence="3 7" id="KW-0378">Hydrolase</keyword>
<dbReference type="Proteomes" id="UP001501303">
    <property type="component" value="Unassembled WGS sequence"/>
</dbReference>
<evidence type="ECO:0000259" key="5">
    <source>
        <dbReference type="Pfam" id="PF00561"/>
    </source>
</evidence>
<dbReference type="InterPro" id="IPR029058">
    <property type="entry name" value="AB_hydrolase_fold"/>
</dbReference>
<gene>
    <name evidence="7" type="ORF">GCM10009716_17930</name>
</gene>
<keyword evidence="2 4" id="KW-0732">Signal</keyword>
<protein>
    <submittedName>
        <fullName evidence="7">Alpha/beta hydrolase</fullName>
    </submittedName>
</protein>
<dbReference type="PANTHER" id="PTHR43248:SF29">
    <property type="entry name" value="TRIPEPTIDYL AMINOPEPTIDASE"/>
    <property type="match status" value="1"/>
</dbReference>
<evidence type="ECO:0000313" key="7">
    <source>
        <dbReference type="EMBL" id="GAA1908396.1"/>
    </source>
</evidence>
<dbReference type="InterPro" id="IPR051601">
    <property type="entry name" value="Serine_prot/Carboxylest_S33"/>
</dbReference>
<dbReference type="Pfam" id="PF08386">
    <property type="entry name" value="Abhydrolase_4"/>
    <property type="match status" value="1"/>
</dbReference>
<feature type="chain" id="PRO_5046845709" evidence="4">
    <location>
        <begin position="47"/>
        <end position="545"/>
    </location>
</feature>
<evidence type="ECO:0000259" key="6">
    <source>
        <dbReference type="Pfam" id="PF08386"/>
    </source>
</evidence>
<organism evidence="7 8">
    <name type="scientific">Streptomyces sodiiphilus</name>
    <dbReference type="NCBI Taxonomy" id="226217"/>
    <lineage>
        <taxon>Bacteria</taxon>
        <taxon>Bacillati</taxon>
        <taxon>Actinomycetota</taxon>
        <taxon>Actinomycetes</taxon>
        <taxon>Kitasatosporales</taxon>
        <taxon>Streptomycetaceae</taxon>
        <taxon>Streptomyces</taxon>
    </lineage>
</organism>
<dbReference type="Pfam" id="PF00561">
    <property type="entry name" value="Abhydrolase_1"/>
    <property type="match status" value="1"/>
</dbReference>
<evidence type="ECO:0000256" key="3">
    <source>
        <dbReference type="ARBA" id="ARBA00022801"/>
    </source>
</evidence>
<evidence type="ECO:0000313" key="8">
    <source>
        <dbReference type="Proteomes" id="UP001501303"/>
    </source>
</evidence>
<feature type="domain" description="Peptidase S33 tripeptidyl aminopeptidase-like C-terminal" evidence="6">
    <location>
        <begin position="450"/>
        <end position="543"/>
    </location>
</feature>
<keyword evidence="8" id="KW-1185">Reference proteome</keyword>
<dbReference type="GO" id="GO:0016787">
    <property type="term" value="F:hydrolase activity"/>
    <property type="evidence" value="ECO:0007669"/>
    <property type="project" value="UniProtKB-KW"/>
</dbReference>
<feature type="signal peptide" evidence="4">
    <location>
        <begin position="1"/>
        <end position="46"/>
    </location>
</feature>
<evidence type="ECO:0000256" key="4">
    <source>
        <dbReference type="SAM" id="SignalP"/>
    </source>
</evidence>
<comment type="caution">
    <text evidence="7">The sequence shown here is derived from an EMBL/GenBank/DDBJ whole genome shotgun (WGS) entry which is preliminary data.</text>
</comment>
<proteinExistence type="inferred from homology"/>
<evidence type="ECO:0000256" key="2">
    <source>
        <dbReference type="ARBA" id="ARBA00022729"/>
    </source>
</evidence>
<name>A0ABN2NZU2_9ACTN</name>
<dbReference type="Gene3D" id="3.40.50.1820">
    <property type="entry name" value="alpha/beta hydrolase"/>
    <property type="match status" value="1"/>
</dbReference>